<reference evidence="1 2" key="1">
    <citation type="journal article" date="2019" name="Int. J. Syst. Evol. Microbiol.">
        <title>The Global Catalogue of Microorganisms (GCM) 10K type strain sequencing project: providing services to taxonomists for standard genome sequencing and annotation.</title>
        <authorList>
            <consortium name="The Broad Institute Genomics Platform"/>
            <consortium name="The Broad Institute Genome Sequencing Center for Infectious Disease"/>
            <person name="Wu L."/>
            <person name="Ma J."/>
        </authorList>
    </citation>
    <scope>NUCLEOTIDE SEQUENCE [LARGE SCALE GENOMIC DNA]</scope>
    <source>
        <strain evidence="1 2">JCM 15309</strain>
    </source>
</reference>
<proteinExistence type="predicted"/>
<dbReference type="EMBL" id="BAAAPB010000002">
    <property type="protein sequence ID" value="GAA1962828.1"/>
    <property type="molecule type" value="Genomic_DNA"/>
</dbReference>
<evidence type="ECO:0000313" key="2">
    <source>
        <dbReference type="Proteomes" id="UP001500571"/>
    </source>
</evidence>
<keyword evidence="2" id="KW-1185">Reference proteome</keyword>
<evidence type="ECO:0008006" key="3">
    <source>
        <dbReference type="Google" id="ProtNLM"/>
    </source>
</evidence>
<protein>
    <recommendedName>
        <fullName evidence="3">Phosphatidylserine/phosphatidylglycerophosphate/ cardiolipin synthase family protein</fullName>
    </recommendedName>
</protein>
<sequence length="313" mass="34645">MLPDRGWKTYEDALRRVGERRPENADEPLLAFLDVIGLVTGDPRALTEDGSAYFAARFIRGDEDAAGAVLHRRVMAHPAATAITQLLAGVPGADRDRAETVLRSQGFPGVTDRSVGSLLTLMDRAGLVEYNPRKASLHVLDSPATAVGEAVPPSVFISPSTPYGNKVWLRRVLAECEGSIDWLDKHFMPVALEALWEAVDGSRVSRVRVLSLRLSEHEGKRPLRQYRDLRREFAERSVALSWRTIDSTKIRDTHDRWIIGDGSARNVPNVNAIYTGQHSELILSGQRDELARLYDGYWAHAVPFDQAEGASAA</sequence>
<evidence type="ECO:0000313" key="1">
    <source>
        <dbReference type="EMBL" id="GAA1962828.1"/>
    </source>
</evidence>
<name>A0ABN2R374_9ACTN</name>
<dbReference type="RefSeq" id="WP_344045003.1">
    <property type="nucleotide sequence ID" value="NZ_BAAAPB010000002.1"/>
</dbReference>
<gene>
    <name evidence="1" type="ORF">GCM10009798_23270</name>
</gene>
<comment type="caution">
    <text evidence="1">The sequence shown here is derived from an EMBL/GenBank/DDBJ whole genome shotgun (WGS) entry which is preliminary data.</text>
</comment>
<dbReference type="Proteomes" id="UP001500571">
    <property type="component" value="Unassembled WGS sequence"/>
</dbReference>
<accession>A0ABN2R374</accession>
<organism evidence="1 2">
    <name type="scientific">Nocardioides panacihumi</name>
    <dbReference type="NCBI Taxonomy" id="400774"/>
    <lineage>
        <taxon>Bacteria</taxon>
        <taxon>Bacillati</taxon>
        <taxon>Actinomycetota</taxon>
        <taxon>Actinomycetes</taxon>
        <taxon>Propionibacteriales</taxon>
        <taxon>Nocardioidaceae</taxon>
        <taxon>Nocardioides</taxon>
    </lineage>
</organism>